<evidence type="ECO:0000256" key="1">
    <source>
        <dbReference type="SAM" id="SignalP"/>
    </source>
</evidence>
<proteinExistence type="predicted"/>
<accession>A0A5M6IU76</accession>
<feature type="signal peptide" evidence="1">
    <location>
        <begin position="1"/>
        <end position="23"/>
    </location>
</feature>
<reference evidence="2 3" key="1">
    <citation type="submission" date="2019-09" db="EMBL/GenBank/DDBJ databases">
        <title>Genome sequence of Rhodovastum atsumiense, a diverse member of the Acetobacteraceae family of non-sulfur purple photosynthetic bacteria.</title>
        <authorList>
            <person name="Meyer T."/>
            <person name="Kyndt J."/>
        </authorList>
    </citation>
    <scope>NUCLEOTIDE SEQUENCE [LARGE SCALE GENOMIC DNA]</scope>
    <source>
        <strain evidence="2 3">DSM 21279</strain>
    </source>
</reference>
<gene>
    <name evidence="2" type="ORF">F1189_12350</name>
</gene>
<comment type="caution">
    <text evidence="2">The sequence shown here is derived from an EMBL/GenBank/DDBJ whole genome shotgun (WGS) entry which is preliminary data.</text>
</comment>
<name>A0A5M6IU76_9PROT</name>
<sequence>MTRRQTFALSGLCAASLATQARAADMVIPAGYAVAQHFNVDKPGAPLSSIVLFEDVRIDRSLRATMWGTSSDPMFILTDQDPGRAEEFSRNPPLPALLRFLTPEGRVSDQRALEHPLAQMEMAAIRGVKVPVMLLTVDGHSGVGSYNGWRTTVLRPTIRGLEPDTAKLQGSAQTLALTRTGKASWRIVPTRDRLGEEIQQVRCFPAVSGPGFVMTFITYRVAGDGWMALTRQEPGFWESDQPFPEAQRFP</sequence>
<keyword evidence="1" id="KW-0732">Signal</keyword>
<feature type="chain" id="PRO_5024430843" evidence="1">
    <location>
        <begin position="24"/>
        <end position="250"/>
    </location>
</feature>
<dbReference type="OrthoDB" id="6994506at2"/>
<dbReference type="EMBL" id="VWPK01000017">
    <property type="protein sequence ID" value="KAA5611822.1"/>
    <property type="molecule type" value="Genomic_DNA"/>
</dbReference>
<evidence type="ECO:0000313" key="2">
    <source>
        <dbReference type="EMBL" id="KAA5611822.1"/>
    </source>
</evidence>
<dbReference type="RefSeq" id="WP_150041056.1">
    <property type="nucleotide sequence ID" value="NZ_OW485605.1"/>
</dbReference>
<dbReference type="Proteomes" id="UP000325255">
    <property type="component" value="Unassembled WGS sequence"/>
</dbReference>
<dbReference type="AlphaFoldDB" id="A0A5M6IU76"/>
<organism evidence="2 3">
    <name type="scientific">Rhodovastum atsumiense</name>
    <dbReference type="NCBI Taxonomy" id="504468"/>
    <lineage>
        <taxon>Bacteria</taxon>
        <taxon>Pseudomonadati</taxon>
        <taxon>Pseudomonadota</taxon>
        <taxon>Alphaproteobacteria</taxon>
        <taxon>Acetobacterales</taxon>
        <taxon>Acetobacteraceae</taxon>
        <taxon>Rhodovastum</taxon>
    </lineage>
</organism>
<evidence type="ECO:0000313" key="3">
    <source>
        <dbReference type="Proteomes" id="UP000325255"/>
    </source>
</evidence>
<keyword evidence="3" id="KW-1185">Reference proteome</keyword>
<protein>
    <submittedName>
        <fullName evidence="2">Uncharacterized protein</fullName>
    </submittedName>
</protein>